<accession>A0A7L5AN97</accession>
<gene>
    <name evidence="1" type="ORF">BHD05_15140</name>
</gene>
<protein>
    <submittedName>
        <fullName evidence="1">Uncharacterized protein</fullName>
    </submittedName>
</protein>
<dbReference type="RefSeq" id="WP_161887177.1">
    <property type="nucleotide sequence ID" value="NZ_CP017146.1"/>
</dbReference>
<evidence type="ECO:0000313" key="2">
    <source>
        <dbReference type="Proteomes" id="UP000464507"/>
    </source>
</evidence>
<proteinExistence type="predicted"/>
<dbReference type="AlphaFoldDB" id="A0A7L5AN97"/>
<keyword evidence="2" id="KW-1185">Reference proteome</keyword>
<organism evidence="1 2">
    <name type="scientific">Marisediminicola antarctica</name>
    <dbReference type="NCBI Taxonomy" id="674079"/>
    <lineage>
        <taxon>Bacteria</taxon>
        <taxon>Bacillati</taxon>
        <taxon>Actinomycetota</taxon>
        <taxon>Actinomycetes</taxon>
        <taxon>Micrococcales</taxon>
        <taxon>Microbacteriaceae</taxon>
        <taxon>Marisediminicola</taxon>
    </lineage>
</organism>
<dbReference type="KEGG" id="mant:BHD05_15140"/>
<dbReference type="EMBL" id="CP017146">
    <property type="protein sequence ID" value="QHO70784.1"/>
    <property type="molecule type" value="Genomic_DNA"/>
</dbReference>
<evidence type="ECO:0000313" key="1">
    <source>
        <dbReference type="EMBL" id="QHO70784.1"/>
    </source>
</evidence>
<name>A0A7L5AN97_9MICO</name>
<dbReference type="Proteomes" id="UP000464507">
    <property type="component" value="Chromosome"/>
</dbReference>
<reference evidence="1 2" key="1">
    <citation type="submission" date="2016-09" db="EMBL/GenBank/DDBJ databases">
        <title>Complete genome sequence of microbes from the polar regions.</title>
        <authorList>
            <person name="Liao L."/>
            <person name="Chen B."/>
        </authorList>
    </citation>
    <scope>NUCLEOTIDE SEQUENCE [LARGE SCALE GENOMIC DNA]</scope>
    <source>
        <strain evidence="1 2">ZS314</strain>
    </source>
</reference>
<sequence>MTTSTSDIDRIDQRADAAHHAYQLIADTILNDGDLNIEAKRRRVEEATAGARAQLAALMTQRTLARDAIKAARTRELFGHIVAPSSSEVLNRRDADERANRLDGQASALEALERAELTGDNILARSITLAGLEKGWPEVVNAYRSIHPGAADALDQLADIEREESTGLYGWRYSLVARGL</sequence>